<protein>
    <recommendedName>
        <fullName evidence="6">Mediator of RNA polymerase II transcription subunit 10</fullName>
    </recommendedName>
    <alternativeName>
        <fullName evidence="6">Mediator complex subunit 10</fullName>
    </alternativeName>
</protein>
<evidence type="ECO:0000313" key="7">
    <source>
        <dbReference type="EMBL" id="KTW31467.1"/>
    </source>
</evidence>
<dbReference type="OrthoDB" id="337270at2759"/>
<dbReference type="GO" id="GO:0016592">
    <property type="term" value="C:mediator complex"/>
    <property type="evidence" value="ECO:0007669"/>
    <property type="project" value="EnsemblFungi"/>
</dbReference>
<dbReference type="GO" id="GO:0006357">
    <property type="term" value="P:regulation of transcription by RNA polymerase II"/>
    <property type="evidence" value="ECO:0007669"/>
    <property type="project" value="InterPro"/>
</dbReference>
<comment type="caution">
    <text evidence="7">The sequence shown here is derived from an EMBL/GenBank/DDBJ whole genome shotgun (WGS) entry which is preliminary data.</text>
</comment>
<sequence length="144" mass="16659">MDNSASNNQTIIHNLINLETHLKSLIHNLHDLGKTIHDLENSKTNEIILNKIKNIIDNYKSLYANKDSVTQIVPRDVIDYIEEGRNPDVYTRQFCELVQKDNQYVNGKSIAITDFRNILAQDIKNNFPNIANEVEKILRNTNKK</sequence>
<dbReference type="GeneID" id="28934932"/>
<reference evidence="8" key="1">
    <citation type="journal article" date="2016" name="Nat. Commun.">
        <title>Genome analysis of three Pneumocystis species reveals adaptation mechanisms to life exclusively in mammalian hosts.</title>
        <authorList>
            <person name="Ma L."/>
            <person name="Chen Z."/>
            <person name="Huang D.W."/>
            <person name="Kutty G."/>
            <person name="Ishihara M."/>
            <person name="Wang H."/>
            <person name="Abouelleil A."/>
            <person name="Bishop L."/>
            <person name="Davey E."/>
            <person name="Deng R."/>
            <person name="Deng X."/>
            <person name="Fan L."/>
            <person name="Fantoni G."/>
            <person name="Fitzgerald M."/>
            <person name="Gogineni E."/>
            <person name="Goldberg J.M."/>
            <person name="Handley G."/>
            <person name="Hu X."/>
            <person name="Huber C."/>
            <person name="Jiao X."/>
            <person name="Jones K."/>
            <person name="Levin J.Z."/>
            <person name="Liu Y."/>
            <person name="Macdonald P."/>
            <person name="Melnikov A."/>
            <person name="Raley C."/>
            <person name="Sassi M."/>
            <person name="Sherman B.T."/>
            <person name="Song X."/>
            <person name="Sykes S."/>
            <person name="Tran B."/>
            <person name="Walsh L."/>
            <person name="Xia Y."/>
            <person name="Yang J."/>
            <person name="Young S."/>
            <person name="Zeng Q."/>
            <person name="Zheng X."/>
            <person name="Stephens R."/>
            <person name="Nusbaum C."/>
            <person name="Birren B.W."/>
            <person name="Azadi P."/>
            <person name="Lempicki R.A."/>
            <person name="Cuomo C.A."/>
            <person name="Kovacs J.A."/>
        </authorList>
    </citation>
    <scope>NUCLEOTIDE SEQUENCE [LARGE SCALE GENOMIC DNA]</scope>
    <source>
        <strain evidence="8">B80</strain>
    </source>
</reference>
<keyword evidence="3 6" id="KW-0805">Transcription regulation</keyword>
<dbReference type="VEuPathDB" id="FungiDB:T552_00109"/>
<evidence type="ECO:0000256" key="4">
    <source>
        <dbReference type="ARBA" id="ARBA00023163"/>
    </source>
</evidence>
<keyword evidence="5 6" id="KW-0539">Nucleus</keyword>
<dbReference type="Pfam" id="PF09748">
    <property type="entry name" value="Med10"/>
    <property type="match status" value="1"/>
</dbReference>
<accession>A0A0W4ZSU5</accession>
<evidence type="ECO:0000256" key="6">
    <source>
        <dbReference type="RuleBase" id="RU364146"/>
    </source>
</evidence>
<dbReference type="EMBL" id="LFVZ01000001">
    <property type="protein sequence ID" value="KTW31467.1"/>
    <property type="molecule type" value="Genomic_DNA"/>
</dbReference>
<organism evidence="7 8">
    <name type="scientific">Pneumocystis carinii (strain B80)</name>
    <name type="common">Rat pneumocystis pneumonia agent</name>
    <name type="synonym">Pneumocystis carinii f. sp. carinii</name>
    <dbReference type="NCBI Taxonomy" id="1408658"/>
    <lineage>
        <taxon>Eukaryota</taxon>
        <taxon>Fungi</taxon>
        <taxon>Dikarya</taxon>
        <taxon>Ascomycota</taxon>
        <taxon>Taphrinomycotina</taxon>
        <taxon>Pneumocystomycetes</taxon>
        <taxon>Pneumocystaceae</taxon>
        <taxon>Pneumocystis</taxon>
    </lineage>
</organism>
<dbReference type="AlphaFoldDB" id="A0A0W4ZSU5"/>
<dbReference type="RefSeq" id="XP_018227583.1">
    <property type="nucleotide sequence ID" value="XM_018368730.1"/>
</dbReference>
<keyword evidence="8" id="KW-1185">Reference proteome</keyword>
<evidence type="ECO:0000256" key="2">
    <source>
        <dbReference type="ARBA" id="ARBA00005389"/>
    </source>
</evidence>
<evidence type="ECO:0000256" key="3">
    <source>
        <dbReference type="ARBA" id="ARBA00023015"/>
    </source>
</evidence>
<dbReference type="GO" id="GO:0003712">
    <property type="term" value="F:transcription coregulator activity"/>
    <property type="evidence" value="ECO:0007669"/>
    <property type="project" value="InterPro"/>
</dbReference>
<dbReference type="Proteomes" id="UP000054454">
    <property type="component" value="Unassembled WGS sequence"/>
</dbReference>
<keyword evidence="4 6" id="KW-0804">Transcription</keyword>
<comment type="similarity">
    <text evidence="2 6">Belongs to the Mediator complex subunit 10 family.</text>
</comment>
<evidence type="ECO:0000256" key="1">
    <source>
        <dbReference type="ARBA" id="ARBA00004123"/>
    </source>
</evidence>
<name>A0A0W4ZSU5_PNEC8</name>
<keyword evidence="6" id="KW-0010">Activator</keyword>
<gene>
    <name evidence="6" type="primary">MED10</name>
    <name evidence="7" type="ORF">T552_00109</name>
</gene>
<comment type="subunit">
    <text evidence="6">Component of the Mediator complex.</text>
</comment>
<evidence type="ECO:0000256" key="5">
    <source>
        <dbReference type="ARBA" id="ARBA00023242"/>
    </source>
</evidence>
<proteinExistence type="inferred from homology"/>
<comment type="subcellular location">
    <subcellularLocation>
        <location evidence="1 6">Nucleus</location>
    </subcellularLocation>
</comment>
<comment type="function">
    <text evidence="6">Component of the Mediator complex, a coactivator involved in the regulated transcription of nearly all RNA polymerase II-dependent genes. Mediator functions as a bridge to convey information from gene-specific regulatory proteins to the basal RNA polymerase II transcription machinery. Mediator is recruited to promoters by direct interactions with regulatory proteins and serves as a scaffold for the assembly of a functional preinitiation complex with RNA polymerase II and the general transcription factors.</text>
</comment>
<dbReference type="InterPro" id="IPR019145">
    <property type="entry name" value="Mediator_Med10"/>
</dbReference>
<evidence type="ECO:0000313" key="8">
    <source>
        <dbReference type="Proteomes" id="UP000054454"/>
    </source>
</evidence>